<dbReference type="Proteomes" id="UP000239772">
    <property type="component" value="Unassembled WGS sequence"/>
</dbReference>
<dbReference type="NCBIfam" id="TIGR00194">
    <property type="entry name" value="uvrC"/>
    <property type="match status" value="1"/>
</dbReference>
<dbReference type="InterPro" id="IPR003583">
    <property type="entry name" value="Hlx-hairpin-Hlx_DNA-bd_motif"/>
</dbReference>
<dbReference type="Gene3D" id="3.30.420.340">
    <property type="entry name" value="UvrC, RNAse H endonuclease domain"/>
    <property type="match status" value="1"/>
</dbReference>
<dbReference type="InterPro" id="IPR047296">
    <property type="entry name" value="GIY-YIG_UvrC_Cho"/>
</dbReference>
<comment type="similarity">
    <text evidence="7">Belongs to the UvrC family.</text>
</comment>
<protein>
    <recommendedName>
        <fullName evidence="7">UvrABC system protein C</fullName>
        <shortName evidence="7">Protein UvrC</shortName>
    </recommendedName>
    <alternativeName>
        <fullName evidence="7">Excinuclease ABC subunit C</fullName>
    </alternativeName>
</protein>
<evidence type="ECO:0000259" key="9">
    <source>
        <dbReference type="PROSITE" id="PS50151"/>
    </source>
</evidence>
<evidence type="ECO:0000259" key="10">
    <source>
        <dbReference type="PROSITE" id="PS50164"/>
    </source>
</evidence>
<reference evidence="13" key="1">
    <citation type="submission" date="2018-03" db="EMBL/GenBank/DDBJ databases">
        <authorList>
            <person name="Sun L."/>
            <person name="Liu H."/>
            <person name="Chen W."/>
            <person name="Huang K."/>
            <person name="Liu W."/>
            <person name="Gao X."/>
        </authorList>
    </citation>
    <scope>NUCLEOTIDE SEQUENCE [LARGE SCALE GENOMIC DNA]</scope>
    <source>
        <strain evidence="13">SH9</strain>
    </source>
</reference>
<dbReference type="GO" id="GO:0003677">
    <property type="term" value="F:DNA binding"/>
    <property type="evidence" value="ECO:0007669"/>
    <property type="project" value="UniProtKB-UniRule"/>
</dbReference>
<dbReference type="EMBL" id="PVZS01000033">
    <property type="protein sequence ID" value="PSC03036.1"/>
    <property type="molecule type" value="Genomic_DNA"/>
</dbReference>
<keyword evidence="2 7" id="KW-0227">DNA damage</keyword>
<dbReference type="Gene3D" id="4.10.860.10">
    <property type="entry name" value="UVR domain"/>
    <property type="match status" value="1"/>
</dbReference>
<dbReference type="SUPFAM" id="SSF47781">
    <property type="entry name" value="RuvA domain 2-like"/>
    <property type="match status" value="1"/>
</dbReference>
<dbReference type="HAMAP" id="MF_00203">
    <property type="entry name" value="UvrC"/>
    <property type="match status" value="1"/>
</dbReference>
<dbReference type="PANTHER" id="PTHR30562:SF1">
    <property type="entry name" value="UVRABC SYSTEM PROTEIN C"/>
    <property type="match status" value="1"/>
</dbReference>
<dbReference type="InterPro" id="IPR036876">
    <property type="entry name" value="UVR_dom_sf"/>
</dbReference>
<dbReference type="GO" id="GO:0009380">
    <property type="term" value="C:excinuclease repair complex"/>
    <property type="evidence" value="ECO:0007669"/>
    <property type="project" value="InterPro"/>
</dbReference>
<dbReference type="InterPro" id="IPR038476">
    <property type="entry name" value="UvrC_RNase_H_dom_sf"/>
</dbReference>
<dbReference type="InterPro" id="IPR010994">
    <property type="entry name" value="RuvA_2-like"/>
</dbReference>
<dbReference type="OrthoDB" id="9804933at2"/>
<dbReference type="SMART" id="SM00465">
    <property type="entry name" value="GIYc"/>
    <property type="match status" value="1"/>
</dbReference>
<evidence type="ECO:0000256" key="5">
    <source>
        <dbReference type="ARBA" id="ARBA00023204"/>
    </source>
</evidence>
<evidence type="ECO:0000256" key="1">
    <source>
        <dbReference type="ARBA" id="ARBA00022490"/>
    </source>
</evidence>
<dbReference type="SUPFAM" id="SSF46600">
    <property type="entry name" value="C-terminal UvrC-binding domain of UvrB"/>
    <property type="match status" value="1"/>
</dbReference>
<gene>
    <name evidence="7" type="primary">uvrC</name>
    <name evidence="12" type="ORF">SLNSH_21050</name>
</gene>
<evidence type="ECO:0000256" key="7">
    <source>
        <dbReference type="HAMAP-Rule" id="MF_00203"/>
    </source>
</evidence>
<dbReference type="PROSITE" id="PS50164">
    <property type="entry name" value="GIY_YIG"/>
    <property type="match status" value="1"/>
</dbReference>
<feature type="domain" description="UvrC family homology region profile" evidence="11">
    <location>
        <begin position="313"/>
        <end position="578"/>
    </location>
</feature>
<evidence type="ECO:0000256" key="3">
    <source>
        <dbReference type="ARBA" id="ARBA00022769"/>
    </source>
</evidence>
<dbReference type="Pfam" id="PF14520">
    <property type="entry name" value="HHH_5"/>
    <property type="match status" value="1"/>
</dbReference>
<dbReference type="Pfam" id="PF22920">
    <property type="entry name" value="UvrC_RNaseH"/>
    <property type="match status" value="1"/>
</dbReference>
<feature type="domain" description="UVR" evidence="9">
    <location>
        <begin position="262"/>
        <end position="297"/>
    </location>
</feature>
<dbReference type="Gene3D" id="3.40.1440.10">
    <property type="entry name" value="GIY-YIG endonuclease"/>
    <property type="match status" value="1"/>
</dbReference>
<proteinExistence type="inferred from homology"/>
<dbReference type="InterPro" id="IPR001943">
    <property type="entry name" value="UVR_dom"/>
</dbReference>
<keyword evidence="6 7" id="KW-0742">SOS response</keyword>
<accession>A0A2T1HN15</accession>
<dbReference type="InterPro" id="IPR035901">
    <property type="entry name" value="GIY-YIG_endonuc_sf"/>
</dbReference>
<evidence type="ECO:0000256" key="2">
    <source>
        <dbReference type="ARBA" id="ARBA00022763"/>
    </source>
</evidence>
<comment type="caution">
    <text evidence="12">The sequence shown here is derived from an EMBL/GenBank/DDBJ whole genome shotgun (WGS) entry which is preliminary data.</text>
</comment>
<dbReference type="PROSITE" id="PS50165">
    <property type="entry name" value="UVRC"/>
    <property type="match status" value="1"/>
</dbReference>
<dbReference type="Gene3D" id="1.10.150.20">
    <property type="entry name" value="5' to 3' exonuclease, C-terminal subdomain"/>
    <property type="match status" value="1"/>
</dbReference>
<dbReference type="GO" id="GO:0009432">
    <property type="term" value="P:SOS response"/>
    <property type="evidence" value="ECO:0007669"/>
    <property type="project" value="UniProtKB-UniRule"/>
</dbReference>
<evidence type="ECO:0000313" key="12">
    <source>
        <dbReference type="EMBL" id="PSC03036.1"/>
    </source>
</evidence>
<dbReference type="FunFam" id="3.40.1440.10:FF:000001">
    <property type="entry name" value="UvrABC system protein C"/>
    <property type="match status" value="1"/>
</dbReference>
<keyword evidence="4 7" id="KW-0267">Excision nuclease</keyword>
<dbReference type="Pfam" id="PF01541">
    <property type="entry name" value="GIY-YIG"/>
    <property type="match status" value="1"/>
</dbReference>
<feature type="region of interest" description="Disordered" evidence="8">
    <location>
        <begin position="1"/>
        <end position="54"/>
    </location>
</feature>
<dbReference type="PROSITE" id="PS50151">
    <property type="entry name" value="UVR"/>
    <property type="match status" value="1"/>
</dbReference>
<dbReference type="SUPFAM" id="SSF82771">
    <property type="entry name" value="GIY-YIG endonuclease"/>
    <property type="match status" value="1"/>
</dbReference>
<dbReference type="CDD" id="cd10434">
    <property type="entry name" value="GIY-YIG_UvrC_Cho"/>
    <property type="match status" value="1"/>
</dbReference>
<name>A0A2T1HN15_9HYPH</name>
<evidence type="ECO:0000256" key="8">
    <source>
        <dbReference type="SAM" id="MobiDB-lite"/>
    </source>
</evidence>
<dbReference type="NCBIfam" id="NF001824">
    <property type="entry name" value="PRK00558.1-5"/>
    <property type="match status" value="1"/>
</dbReference>
<feature type="compositionally biased region" description="Acidic residues" evidence="8">
    <location>
        <begin position="18"/>
        <end position="49"/>
    </location>
</feature>
<dbReference type="Pfam" id="PF02151">
    <property type="entry name" value="UVR"/>
    <property type="match status" value="1"/>
</dbReference>
<comment type="subunit">
    <text evidence="7">Interacts with UvrB in an incision complex.</text>
</comment>
<dbReference type="PANTHER" id="PTHR30562">
    <property type="entry name" value="UVRC/OXIDOREDUCTASE"/>
    <property type="match status" value="1"/>
</dbReference>
<comment type="subcellular location">
    <subcellularLocation>
        <location evidence="7">Cytoplasm</location>
    </subcellularLocation>
</comment>
<feature type="compositionally biased region" description="Low complexity" evidence="8">
    <location>
        <begin position="1"/>
        <end position="17"/>
    </location>
</feature>
<dbReference type="GO" id="GO:0006289">
    <property type="term" value="P:nucleotide-excision repair"/>
    <property type="evidence" value="ECO:0007669"/>
    <property type="project" value="UniProtKB-UniRule"/>
</dbReference>
<dbReference type="Pfam" id="PF08459">
    <property type="entry name" value="UvrC_RNaseH_dom"/>
    <property type="match status" value="1"/>
</dbReference>
<keyword evidence="3 7" id="KW-0228">DNA excision</keyword>
<evidence type="ECO:0000256" key="4">
    <source>
        <dbReference type="ARBA" id="ARBA00022881"/>
    </source>
</evidence>
<feature type="domain" description="GIY-YIG" evidence="10">
    <location>
        <begin position="74"/>
        <end position="152"/>
    </location>
</feature>
<dbReference type="RefSeq" id="WP_106339731.1">
    <property type="nucleotide sequence ID" value="NZ_PVZS01000033.1"/>
</dbReference>
<evidence type="ECO:0000259" key="11">
    <source>
        <dbReference type="PROSITE" id="PS50165"/>
    </source>
</evidence>
<dbReference type="InterPro" id="IPR050066">
    <property type="entry name" value="UvrABC_protein_C"/>
</dbReference>
<feature type="region of interest" description="Disordered" evidence="8">
    <location>
        <begin position="515"/>
        <end position="540"/>
    </location>
</feature>
<sequence>MASAPRTTRPAAEPAPDTFDDDTAEDELEAEAELDSEIEEQGSDLDIDFEGPAGSSRVKAGVEVIRAFWKTLPNGPGVYRMIDADDCVLYVGKARSLKKRVATYAQGRGHSTRILRVIAETARMEFVTTQTETEALLLEANLIKQLKPRFNVLLRDDKSFPYILLTGDHVSPQLTKHRGARNRPGDYFGPFASVWAVNRTLNALQRAFLLRSCTDSYYENRTRPCLLHQIKRCSGPCTGEIGHVEYARLAAQARDFLRGKSKGVKGQLAADMQAAAEDLEFERAARYRDRLAALSAIQGTQDINPQNTEEADVFALHEEAGQFCVEVFFFRNFQNWGNRDYFPKADKTTPATEVLAAFVAQFYDDKPPARLVLLSHDVEERELLEEALSAHAGHRVEVNVPKRGEKRDLVEHAAKNAREALGRRLADTSSQQKLMAALAQAFGLPRAPRRIEVYDNSHIMGTNAVGGMIVAGVNGFSKAHYRTFNIKSEELTPGDDYGMMREVLRRRFSRLVKENPREISSRSGEHDVPAPGSPSRAFGAPGMTAVEPEADSGEMPAWPDLVLIDGGRGQLDAARTTLEEIGVTEVPLIGVAKGPDRDAGRETFFIPGREPFKMAPRDPALYFVQRLRDEAHRFAIGTHRAKRKREFTKSPLDEIAGIGPARKRALLLHFGTAKAIARASLEDLAKAPGVNASTARAVYDYFHEGRG</sequence>
<feature type="compositionally biased region" description="Basic and acidic residues" evidence="8">
    <location>
        <begin position="515"/>
        <end position="528"/>
    </location>
</feature>
<evidence type="ECO:0000256" key="6">
    <source>
        <dbReference type="ARBA" id="ARBA00023236"/>
    </source>
</evidence>
<dbReference type="SMART" id="SM00278">
    <property type="entry name" value="HhH1"/>
    <property type="match status" value="2"/>
</dbReference>
<evidence type="ECO:0000313" key="13">
    <source>
        <dbReference type="Proteomes" id="UP000239772"/>
    </source>
</evidence>
<dbReference type="InterPro" id="IPR004791">
    <property type="entry name" value="UvrC"/>
</dbReference>
<keyword evidence="1 7" id="KW-0963">Cytoplasm</keyword>
<dbReference type="InterPro" id="IPR001162">
    <property type="entry name" value="UvrC_RNase_H_dom"/>
</dbReference>
<keyword evidence="13" id="KW-1185">Reference proteome</keyword>
<organism evidence="12 13">
    <name type="scientific">Alsobacter soli</name>
    <dbReference type="NCBI Taxonomy" id="2109933"/>
    <lineage>
        <taxon>Bacteria</taxon>
        <taxon>Pseudomonadati</taxon>
        <taxon>Pseudomonadota</taxon>
        <taxon>Alphaproteobacteria</taxon>
        <taxon>Hyphomicrobiales</taxon>
        <taxon>Alsobacteraceae</taxon>
        <taxon>Alsobacter</taxon>
    </lineage>
</organism>
<keyword evidence="5 7" id="KW-0234">DNA repair</keyword>
<comment type="function">
    <text evidence="7">The UvrABC repair system catalyzes the recognition and processing of DNA lesions. UvrC both incises the 5' and 3' sides of the lesion. The N-terminal half is responsible for the 3' incision and the C-terminal half is responsible for the 5' incision.</text>
</comment>
<dbReference type="AlphaFoldDB" id="A0A2T1HN15"/>
<dbReference type="InterPro" id="IPR000305">
    <property type="entry name" value="GIY-YIG_endonuc"/>
</dbReference>
<dbReference type="GO" id="GO:0009381">
    <property type="term" value="F:excinuclease ABC activity"/>
    <property type="evidence" value="ECO:0007669"/>
    <property type="project" value="UniProtKB-UniRule"/>
</dbReference>
<dbReference type="GO" id="GO:0005737">
    <property type="term" value="C:cytoplasm"/>
    <property type="evidence" value="ECO:0007669"/>
    <property type="project" value="UniProtKB-SubCell"/>
</dbReference>